<evidence type="ECO:0000256" key="4">
    <source>
        <dbReference type="ARBA" id="ARBA00022692"/>
    </source>
</evidence>
<keyword evidence="3 9" id="KW-0808">Transferase</keyword>
<dbReference type="GO" id="GO:0016757">
    <property type="term" value="F:glycosyltransferase activity"/>
    <property type="evidence" value="ECO:0007669"/>
    <property type="project" value="UniProtKB-KW"/>
</dbReference>
<feature type="transmembrane region" description="Helical" evidence="7">
    <location>
        <begin position="237"/>
        <end position="258"/>
    </location>
</feature>
<proteinExistence type="predicted"/>
<keyword evidence="10" id="KW-1185">Reference proteome</keyword>
<dbReference type="InterPro" id="IPR050256">
    <property type="entry name" value="Glycosyltransferase_2"/>
</dbReference>
<comment type="caution">
    <text evidence="9">The sequence shown here is derived from an EMBL/GenBank/DDBJ whole genome shotgun (WGS) entry which is preliminary data.</text>
</comment>
<feature type="transmembrane region" description="Helical" evidence="7">
    <location>
        <begin position="270"/>
        <end position="296"/>
    </location>
</feature>
<dbReference type="PANTHER" id="PTHR48090:SF1">
    <property type="entry name" value="PROPHAGE BACTOPRENOL GLUCOSYL TRANSFERASE HOMOLOG"/>
    <property type="match status" value="1"/>
</dbReference>
<dbReference type="Proteomes" id="UP001273505">
    <property type="component" value="Unassembled WGS sequence"/>
</dbReference>
<evidence type="ECO:0000256" key="6">
    <source>
        <dbReference type="ARBA" id="ARBA00023136"/>
    </source>
</evidence>
<evidence type="ECO:0000259" key="8">
    <source>
        <dbReference type="Pfam" id="PF00535"/>
    </source>
</evidence>
<dbReference type="RefSeq" id="WP_302723198.1">
    <property type="nucleotide sequence ID" value="NZ_JAULRU010000583.1"/>
</dbReference>
<keyword evidence="5 7" id="KW-1133">Transmembrane helix</keyword>
<organism evidence="9 10">
    <name type="scientific">Gilvimarinus gilvus</name>
    <dbReference type="NCBI Taxonomy" id="3058038"/>
    <lineage>
        <taxon>Bacteria</taxon>
        <taxon>Pseudomonadati</taxon>
        <taxon>Pseudomonadota</taxon>
        <taxon>Gammaproteobacteria</taxon>
        <taxon>Cellvibrionales</taxon>
        <taxon>Cellvibrionaceae</taxon>
        <taxon>Gilvimarinus</taxon>
    </lineage>
</organism>
<reference evidence="9 10" key="1">
    <citation type="submission" date="2023-11" db="EMBL/GenBank/DDBJ databases">
        <title>Gilvimarinus fulvus sp. nov., isolated from the surface of Kelp.</title>
        <authorList>
            <person name="Sun Y.Y."/>
            <person name="Gong Y."/>
            <person name="Du Z.J."/>
        </authorList>
    </citation>
    <scope>NUCLEOTIDE SEQUENCE [LARGE SCALE GENOMIC DNA]</scope>
    <source>
        <strain evidence="9 10">SDUM040013</strain>
    </source>
</reference>
<keyword evidence="2 9" id="KW-0328">Glycosyltransferase</keyword>
<feature type="domain" description="Glycosyltransferase 2-like" evidence="8">
    <location>
        <begin position="8"/>
        <end position="174"/>
    </location>
</feature>
<evidence type="ECO:0000256" key="2">
    <source>
        <dbReference type="ARBA" id="ARBA00022676"/>
    </source>
</evidence>
<dbReference type="InterPro" id="IPR029044">
    <property type="entry name" value="Nucleotide-diphossugar_trans"/>
</dbReference>
<evidence type="ECO:0000313" key="9">
    <source>
        <dbReference type="EMBL" id="MDX6848096.1"/>
    </source>
</evidence>
<dbReference type="CDD" id="cd04187">
    <property type="entry name" value="DPM1_like_bac"/>
    <property type="match status" value="1"/>
</dbReference>
<dbReference type="EC" id="2.4.-.-" evidence="9"/>
<dbReference type="Gene3D" id="3.90.550.10">
    <property type="entry name" value="Spore Coat Polysaccharide Biosynthesis Protein SpsA, Chain A"/>
    <property type="match status" value="1"/>
</dbReference>
<evidence type="ECO:0000256" key="7">
    <source>
        <dbReference type="SAM" id="Phobius"/>
    </source>
</evidence>
<dbReference type="EMBL" id="JAXAFO010000002">
    <property type="protein sequence ID" value="MDX6848096.1"/>
    <property type="molecule type" value="Genomic_DNA"/>
</dbReference>
<sequence length="318" mass="35421">MENTSLAIVVPCYNEEEMLPSSLPVLLATLNDLVARNKISADSKLYLVDDGSTDNTWEQIERACSDHQGQVVGFKLSRNRGHQYALIAGLENCVGDIIVSIDADLQDDPSNIEKMVDEHHKGNDVVYGVRAARDADTFFKRATAEGYYSLMRRMGVDLVFNHADFRLMSRRALNAMLEYRESQLFLRGIVREVGFPSSTVEYDRQVRVAGESKYPLRKMLSLAWSGISSFSTAPLRAITVLGICASGLSMLMIVWVLGIRLIGDTAIPGWASILAPLLFIGSVQLLSLGVIGEYLAKIYNEIKQRPRYHISEKRGSIK</sequence>
<evidence type="ECO:0000256" key="5">
    <source>
        <dbReference type="ARBA" id="ARBA00022989"/>
    </source>
</evidence>
<dbReference type="PANTHER" id="PTHR48090">
    <property type="entry name" value="UNDECAPRENYL-PHOSPHATE 4-DEOXY-4-FORMAMIDO-L-ARABINOSE TRANSFERASE-RELATED"/>
    <property type="match status" value="1"/>
</dbReference>
<protein>
    <submittedName>
        <fullName evidence="9">Glycosyltransferase family 2 protein</fullName>
        <ecNumber evidence="9">2.4.-.-</ecNumber>
    </submittedName>
</protein>
<evidence type="ECO:0000313" key="10">
    <source>
        <dbReference type="Proteomes" id="UP001273505"/>
    </source>
</evidence>
<dbReference type="InterPro" id="IPR001173">
    <property type="entry name" value="Glyco_trans_2-like"/>
</dbReference>
<comment type="subcellular location">
    <subcellularLocation>
        <location evidence="1">Membrane</location>
        <topology evidence="1">Multi-pass membrane protein</topology>
    </subcellularLocation>
</comment>
<evidence type="ECO:0000256" key="1">
    <source>
        <dbReference type="ARBA" id="ARBA00004141"/>
    </source>
</evidence>
<gene>
    <name evidence="9" type="ORF">SCD92_01910</name>
</gene>
<dbReference type="Pfam" id="PF00535">
    <property type="entry name" value="Glycos_transf_2"/>
    <property type="match status" value="1"/>
</dbReference>
<accession>A0ABU4RV56</accession>
<evidence type="ECO:0000256" key="3">
    <source>
        <dbReference type="ARBA" id="ARBA00022679"/>
    </source>
</evidence>
<keyword evidence="6 7" id="KW-0472">Membrane</keyword>
<name>A0ABU4RV56_9GAMM</name>
<keyword evidence="4 7" id="KW-0812">Transmembrane</keyword>
<dbReference type="SUPFAM" id="SSF53448">
    <property type="entry name" value="Nucleotide-diphospho-sugar transferases"/>
    <property type="match status" value="1"/>
</dbReference>